<gene>
    <name evidence="6" type="ORF">IO98_10560</name>
</gene>
<dbReference type="InterPro" id="IPR013149">
    <property type="entry name" value="ADH-like_C"/>
</dbReference>
<dbReference type="GO" id="GO:0008270">
    <property type="term" value="F:zinc ion binding"/>
    <property type="evidence" value="ECO:0007669"/>
    <property type="project" value="InterPro"/>
</dbReference>
<dbReference type="PROSITE" id="PS00059">
    <property type="entry name" value="ADH_ZINC"/>
    <property type="match status" value="1"/>
</dbReference>
<dbReference type="RefSeq" id="WP_038280774.1">
    <property type="nucleotide sequence ID" value="NZ_JPME01000012.1"/>
</dbReference>
<evidence type="ECO:0000313" key="6">
    <source>
        <dbReference type="EMBL" id="KEZ90369.1"/>
    </source>
</evidence>
<dbReference type="OrthoDB" id="9777057at2"/>
<dbReference type="PANTHER" id="PTHR43401:SF2">
    <property type="entry name" value="L-THREONINE 3-DEHYDROGENASE"/>
    <property type="match status" value="1"/>
</dbReference>
<dbReference type="EMBL" id="JPME01000012">
    <property type="protein sequence ID" value="KEZ90369.1"/>
    <property type="molecule type" value="Genomic_DNA"/>
</dbReference>
<keyword evidence="7" id="KW-1185">Reference proteome</keyword>
<evidence type="ECO:0000256" key="1">
    <source>
        <dbReference type="ARBA" id="ARBA00022723"/>
    </source>
</evidence>
<proteinExistence type="inferred from homology"/>
<dbReference type="InterPro" id="IPR036291">
    <property type="entry name" value="NAD(P)-bd_dom_sf"/>
</dbReference>
<dbReference type="InterPro" id="IPR013154">
    <property type="entry name" value="ADH-like_N"/>
</dbReference>
<dbReference type="GO" id="GO:0016491">
    <property type="term" value="F:oxidoreductase activity"/>
    <property type="evidence" value="ECO:0007669"/>
    <property type="project" value="UniProtKB-KW"/>
</dbReference>
<dbReference type="SUPFAM" id="SSF51735">
    <property type="entry name" value="NAD(P)-binding Rossmann-fold domains"/>
    <property type="match status" value="1"/>
</dbReference>
<comment type="similarity">
    <text evidence="4">Belongs to the zinc-containing alcohol dehydrogenase family.</text>
</comment>
<sequence length="340" mass="36872">MKQVIITEPFQYQVIDLPIPEPGEGEVLVQMKAAGVCGSDIHLFLGENPQAVFPRVPGHENAGVIVKTGSGVTRVREGDRVVVDLVVACGECPQCKSGRRNVCRTVKARGAAIDGGWREYFVVPEHEVYLIPDAMEFKDAALVEPFAIGGHCTKRGRVTKEDLVLVLGSGTIGAIILQTCKAKGCRVICADINGSSLERAISYGADFVINTRDEDLVKRVQEITEGAGVDVIFDSACYPGSLFQVMKPGIIANGGRIIPLGFCTEPENITQAMINGRELEIIGTRMSCGQFVPTIEKMTAGEFQIDGIVSHYIPFSEIGKVFESMKQPPADLRKMVILFD</sequence>
<dbReference type="PANTHER" id="PTHR43401">
    <property type="entry name" value="L-THREONINE 3-DEHYDROGENASE"/>
    <property type="match status" value="1"/>
</dbReference>
<dbReference type="InterPro" id="IPR002328">
    <property type="entry name" value="ADH_Zn_CS"/>
</dbReference>
<keyword evidence="1 4" id="KW-0479">Metal-binding</keyword>
<dbReference type="SMART" id="SM00829">
    <property type="entry name" value="PKS_ER"/>
    <property type="match status" value="1"/>
</dbReference>
<feature type="domain" description="Enoyl reductase (ER)" evidence="5">
    <location>
        <begin position="5"/>
        <end position="337"/>
    </location>
</feature>
<dbReference type="AlphaFoldDB" id="A0A084JN35"/>
<keyword evidence="2 4" id="KW-0862">Zinc</keyword>
<dbReference type="Proteomes" id="UP000028525">
    <property type="component" value="Unassembled WGS sequence"/>
</dbReference>
<dbReference type="Gene3D" id="3.90.180.10">
    <property type="entry name" value="Medium-chain alcohol dehydrogenases, catalytic domain"/>
    <property type="match status" value="1"/>
</dbReference>
<reference evidence="6 7" key="1">
    <citation type="submission" date="2014-07" db="EMBL/GenBank/DDBJ databases">
        <title>Draft genome of Clostridium celerecrescens 152B isolated from sediments associated with methane hydrate from Krishna Godavari basin.</title>
        <authorList>
            <person name="Honkalas V.S."/>
            <person name="Dabir A.P."/>
            <person name="Arora P."/>
            <person name="Dhakephalkar P.K."/>
        </authorList>
    </citation>
    <scope>NUCLEOTIDE SEQUENCE [LARGE SCALE GENOMIC DNA]</scope>
    <source>
        <strain evidence="6 7">152B</strain>
    </source>
</reference>
<comment type="caution">
    <text evidence="6">The sequence shown here is derived from an EMBL/GenBank/DDBJ whole genome shotgun (WGS) entry which is preliminary data.</text>
</comment>
<dbReference type="Pfam" id="PF00107">
    <property type="entry name" value="ADH_zinc_N"/>
    <property type="match status" value="1"/>
</dbReference>
<evidence type="ECO:0000256" key="2">
    <source>
        <dbReference type="ARBA" id="ARBA00022833"/>
    </source>
</evidence>
<dbReference type="Gene3D" id="3.40.50.720">
    <property type="entry name" value="NAD(P)-binding Rossmann-like Domain"/>
    <property type="match status" value="1"/>
</dbReference>
<evidence type="ECO:0000259" key="5">
    <source>
        <dbReference type="SMART" id="SM00829"/>
    </source>
</evidence>
<dbReference type="InterPro" id="IPR011032">
    <property type="entry name" value="GroES-like_sf"/>
</dbReference>
<evidence type="ECO:0000256" key="4">
    <source>
        <dbReference type="RuleBase" id="RU361277"/>
    </source>
</evidence>
<evidence type="ECO:0000256" key="3">
    <source>
        <dbReference type="ARBA" id="ARBA00023002"/>
    </source>
</evidence>
<comment type="cofactor">
    <cofactor evidence="4">
        <name>Zn(2+)</name>
        <dbReference type="ChEBI" id="CHEBI:29105"/>
    </cofactor>
</comment>
<evidence type="ECO:0000313" key="7">
    <source>
        <dbReference type="Proteomes" id="UP000028525"/>
    </source>
</evidence>
<organism evidence="6 7">
    <name type="scientific">Lacrimispora celerecrescens</name>
    <dbReference type="NCBI Taxonomy" id="29354"/>
    <lineage>
        <taxon>Bacteria</taxon>
        <taxon>Bacillati</taxon>
        <taxon>Bacillota</taxon>
        <taxon>Clostridia</taxon>
        <taxon>Lachnospirales</taxon>
        <taxon>Lachnospiraceae</taxon>
        <taxon>Lacrimispora</taxon>
    </lineage>
</organism>
<keyword evidence="3" id="KW-0560">Oxidoreductase</keyword>
<dbReference type="SUPFAM" id="SSF50129">
    <property type="entry name" value="GroES-like"/>
    <property type="match status" value="1"/>
</dbReference>
<accession>A0A084JN35</accession>
<protein>
    <submittedName>
        <fullName evidence="6">Chlorophyll synthesis pathway protein BchC</fullName>
    </submittedName>
</protein>
<dbReference type="InterPro" id="IPR050129">
    <property type="entry name" value="Zn_alcohol_dh"/>
</dbReference>
<dbReference type="InterPro" id="IPR020843">
    <property type="entry name" value="ER"/>
</dbReference>
<name>A0A084JN35_9FIRM</name>
<dbReference type="STRING" id="29354.IO98_10560"/>
<dbReference type="Pfam" id="PF08240">
    <property type="entry name" value="ADH_N"/>
    <property type="match status" value="1"/>
</dbReference>